<dbReference type="Proteomes" id="UP000530928">
    <property type="component" value="Unassembled WGS sequence"/>
</dbReference>
<dbReference type="AlphaFoldDB" id="A0A7W0CKG0"/>
<name>A0A7W0CKG0_9ACTN</name>
<organism evidence="2 3">
    <name type="scientific">Nonomuraea soli</name>
    <dbReference type="NCBI Taxonomy" id="1032476"/>
    <lineage>
        <taxon>Bacteria</taxon>
        <taxon>Bacillati</taxon>
        <taxon>Actinomycetota</taxon>
        <taxon>Actinomycetes</taxon>
        <taxon>Streptosporangiales</taxon>
        <taxon>Streptosporangiaceae</taxon>
        <taxon>Nonomuraea</taxon>
    </lineage>
</organism>
<evidence type="ECO:0000256" key="1">
    <source>
        <dbReference type="SAM" id="SignalP"/>
    </source>
</evidence>
<proteinExistence type="predicted"/>
<evidence type="ECO:0000313" key="3">
    <source>
        <dbReference type="Proteomes" id="UP000530928"/>
    </source>
</evidence>
<protein>
    <recommendedName>
        <fullName evidence="4">Ig-like domain-containing protein</fullName>
    </recommendedName>
</protein>
<comment type="caution">
    <text evidence="2">The sequence shown here is derived from an EMBL/GenBank/DDBJ whole genome shotgun (WGS) entry which is preliminary data.</text>
</comment>
<evidence type="ECO:0008006" key="4">
    <source>
        <dbReference type="Google" id="ProtNLM"/>
    </source>
</evidence>
<dbReference type="EMBL" id="JACDUR010000004">
    <property type="protein sequence ID" value="MBA2892813.1"/>
    <property type="molecule type" value="Genomic_DNA"/>
</dbReference>
<keyword evidence="1" id="KW-0732">Signal</keyword>
<feature type="chain" id="PRO_5038503052" description="Ig-like domain-containing protein" evidence="1">
    <location>
        <begin position="27"/>
        <end position="1018"/>
    </location>
</feature>
<evidence type="ECO:0000313" key="2">
    <source>
        <dbReference type="EMBL" id="MBA2892813.1"/>
    </source>
</evidence>
<keyword evidence="3" id="KW-1185">Reference proteome</keyword>
<dbReference type="RefSeq" id="WP_181611533.1">
    <property type="nucleotide sequence ID" value="NZ_BAABAM010000003.1"/>
</dbReference>
<accession>A0A7W0CKG0</accession>
<sequence>MKSLIVALRRVGGTLAAMALVSGALASGAAAAPTPVVFGAATATPKTQTVECPTTVKLTTTAKVKAPVTLAYQWVFANGTKSAVKQYKIGGKGIKPIRLTTTVKVTGDAKGWGAVRVISPVKKVSKKAWFAVSCTGADAHTGGSTWVGTTYVHEPEKPSTTAPAANPVTTVNLTAAPKDYAGRCPTDVALTASFLFAASAKPFVVTYRLRDSLGNTGQWRTMNVAAGPVAARTVDLGKIKTAKSGWHQVEVGQSNGLLSNRATHTIVCGVPAVTLNKAQAYPGQTVTVTAAFVGSDVKTISSKAFTPETHTAPAGKRDYTFDATVSPALGEHEVKAVFADGDTATAKLTVVADPSPVKGVKLTLDPAAHEGRCPIKVKVGATFDLTGYPAQALSIKWRPAGAEQWKTLAVPAGHGGSFTAQLDELTVTESKKGAYRIEIQQADNLKSNEVPFEYLCGEPSITLSAPTAHPGDTVKVTVKGFGSDVKTVTSKAFTPELHTAPAGKREWSFDAIVSAALGEHEVKAVFADNDTVSAKLKVEPVPNPVQKFTVDVDPATYVGKCPTDLEVTAKLAGIPAGVNSIQYKRVGTDTWTTLAIPAGHAEPYVVQLPSLRYTESGKASVQYVINQPDKLESNTEHVVVTCGEPTITLSKSEAYPGDQVKVTVNGFDSDIRKIYSDAFEPSTRDPLGTPRTYEYVAVVSDELGTHTVTAETYNGGKATATIKVVPDPNKVKGVHIWFGDDDYKGRCPVSLPLTVKFTGLPRGKQTIQYRIAGTTAWQSVEVNPVLGVAVETVRVPVTQSGKGSVKIEINQPDKLTSNAEGYEVECVQPSITLRPAVTRAGGEVEVEVKGIDSKVVRVYSEAFDPKEYKPKYPDEYYERDHTVGSKVAPGTYEVSATLADGTVLKAQLTVAPPQVKSIAFATSPTVPTNNKMACGTVVTVKATLTLAAPASAAQAVLWKSDRDNAWKTATVPAGQTSVTVDVLSYTVTKSKPDDKFIDVSVNQADDISETFKFEPYCQ</sequence>
<gene>
    <name evidence="2" type="ORF">HNR30_004167</name>
</gene>
<reference evidence="2 3" key="1">
    <citation type="submission" date="2020-07" db="EMBL/GenBank/DDBJ databases">
        <title>Genomic Encyclopedia of Type Strains, Phase IV (KMG-IV): sequencing the most valuable type-strain genomes for metagenomic binning, comparative biology and taxonomic classification.</title>
        <authorList>
            <person name="Goeker M."/>
        </authorList>
    </citation>
    <scope>NUCLEOTIDE SEQUENCE [LARGE SCALE GENOMIC DNA]</scope>
    <source>
        <strain evidence="2 3">DSM 45533</strain>
    </source>
</reference>
<feature type="signal peptide" evidence="1">
    <location>
        <begin position="1"/>
        <end position="26"/>
    </location>
</feature>